<protein>
    <recommendedName>
        <fullName evidence="9">Prepilin leader peptidase/N-methyltransferase</fullName>
        <ecNumber evidence="9">2.1.1.-</ecNumber>
        <ecNumber evidence="9">3.4.23.43</ecNumber>
    </recommendedName>
</protein>
<evidence type="ECO:0000256" key="4">
    <source>
        <dbReference type="ARBA" id="ARBA00022519"/>
    </source>
</evidence>
<keyword evidence="3" id="KW-1003">Cell membrane</keyword>
<feature type="transmembrane region" description="Helical" evidence="10">
    <location>
        <begin position="214"/>
        <end position="233"/>
    </location>
</feature>
<dbReference type="KEGG" id="izh:FEM41_04700"/>
<evidence type="ECO:0000256" key="1">
    <source>
        <dbReference type="ARBA" id="ARBA00004429"/>
    </source>
</evidence>
<keyword evidence="5 9" id="KW-0812">Transmembrane</keyword>
<dbReference type="AlphaFoldDB" id="A0A4P8YEM9"/>
<keyword evidence="6 10" id="KW-1133">Transmembrane helix</keyword>
<dbReference type="GO" id="GO:0032259">
    <property type="term" value="P:methylation"/>
    <property type="evidence" value="ECO:0007669"/>
    <property type="project" value="UniProtKB-KW"/>
</dbReference>
<reference evidence="13 14" key="1">
    <citation type="submission" date="2019-05" db="EMBL/GenBank/DDBJ databases">
        <title>Complete genome sequence of Izhakiella calystegiae KSNA2, an endophyte isolated from beach morning glory (Calystegia soldanella).</title>
        <authorList>
            <person name="Jiang L."/>
            <person name="Jeong J.C."/>
            <person name="Kim C.Y."/>
            <person name="Kim D.H."/>
            <person name="Kim S.W."/>
            <person name="Lee j."/>
        </authorList>
    </citation>
    <scope>NUCLEOTIDE SEQUENCE [LARGE SCALE GENOMIC DNA]</scope>
    <source>
        <strain evidence="13 14">KSNA2</strain>
    </source>
</reference>
<dbReference type="GO" id="GO:0004190">
    <property type="term" value="F:aspartic-type endopeptidase activity"/>
    <property type="evidence" value="ECO:0007669"/>
    <property type="project" value="UniProtKB-EC"/>
</dbReference>
<dbReference type="InterPro" id="IPR050882">
    <property type="entry name" value="Prepilin_peptidase/N-MTase"/>
</dbReference>
<feature type="transmembrane region" description="Helical" evidence="10">
    <location>
        <begin position="134"/>
        <end position="153"/>
    </location>
</feature>
<dbReference type="PRINTS" id="PR00864">
    <property type="entry name" value="PREPILNPTASE"/>
</dbReference>
<evidence type="ECO:0000256" key="2">
    <source>
        <dbReference type="ARBA" id="ARBA00005801"/>
    </source>
</evidence>
<feature type="transmembrane region" description="Helical" evidence="10">
    <location>
        <begin position="111"/>
        <end position="127"/>
    </location>
</feature>
<keyword evidence="9" id="KW-0645">Protease</keyword>
<keyword evidence="7 10" id="KW-0472">Membrane</keyword>
<dbReference type="EMBL" id="CP040428">
    <property type="protein sequence ID" value="QCT19001.1"/>
    <property type="molecule type" value="Genomic_DNA"/>
</dbReference>
<keyword evidence="9" id="KW-0808">Transferase</keyword>
<feature type="domain" description="Prepilin type IV endopeptidase peptidase" evidence="11">
    <location>
        <begin position="115"/>
        <end position="226"/>
    </location>
</feature>
<keyword evidence="9" id="KW-0489">Methyltransferase</keyword>
<name>A0A4P8YEM9_9ENTR</name>
<evidence type="ECO:0000256" key="3">
    <source>
        <dbReference type="ARBA" id="ARBA00022475"/>
    </source>
</evidence>
<dbReference type="InterPro" id="IPR014032">
    <property type="entry name" value="Peptidase_A24A_bac"/>
</dbReference>
<accession>A0A4P8YEM9</accession>
<dbReference type="InterPro" id="IPR010627">
    <property type="entry name" value="Prepilin_pept_A24_N"/>
</dbReference>
<evidence type="ECO:0000313" key="13">
    <source>
        <dbReference type="EMBL" id="QCT19001.1"/>
    </source>
</evidence>
<evidence type="ECO:0000256" key="9">
    <source>
        <dbReference type="RuleBase" id="RU003794"/>
    </source>
</evidence>
<evidence type="ECO:0000313" key="14">
    <source>
        <dbReference type="Proteomes" id="UP000302163"/>
    </source>
</evidence>
<comment type="similarity">
    <text evidence="2 8">Belongs to the peptidase A24 family.</text>
</comment>
<evidence type="ECO:0000256" key="7">
    <source>
        <dbReference type="ARBA" id="ARBA00023136"/>
    </source>
</evidence>
<evidence type="ECO:0000256" key="6">
    <source>
        <dbReference type="ARBA" id="ARBA00022989"/>
    </source>
</evidence>
<feature type="transmembrane region" description="Helical" evidence="10">
    <location>
        <begin position="240"/>
        <end position="257"/>
    </location>
</feature>
<dbReference type="Gene3D" id="1.20.120.1220">
    <property type="match status" value="1"/>
</dbReference>
<comment type="function">
    <text evidence="9">Plays an essential role in type IV pili and type II pseudopili formation by proteolytically removing the leader sequence from substrate proteins and subsequently monomethylating the alpha-amino group of the newly exposed N-terminal phenylalanine.</text>
</comment>
<evidence type="ECO:0000256" key="8">
    <source>
        <dbReference type="RuleBase" id="RU003793"/>
    </source>
</evidence>
<feature type="transmembrane region" description="Helical" evidence="10">
    <location>
        <begin position="165"/>
        <end position="183"/>
    </location>
</feature>
<comment type="subcellular location">
    <subcellularLocation>
        <location evidence="1">Cell inner membrane</location>
        <topology evidence="1">Multi-pass membrane protein</topology>
    </subcellularLocation>
    <subcellularLocation>
        <location evidence="9">Cell membrane</location>
        <topology evidence="9">Multi-pass membrane protein</topology>
    </subcellularLocation>
</comment>
<feature type="transmembrane region" description="Helical" evidence="10">
    <location>
        <begin position="6"/>
        <end position="28"/>
    </location>
</feature>
<comment type="catalytic activity">
    <reaction evidence="9">
        <text>Typically cleaves a -Gly-|-Phe- bond to release an N-terminal, basic peptide of 5-8 residues from type IV prepilin, and then N-methylates the new N-terminal amino group, the methyl donor being S-adenosyl-L-methionine.</text>
        <dbReference type="EC" id="3.4.23.43"/>
    </reaction>
</comment>
<dbReference type="InterPro" id="IPR000045">
    <property type="entry name" value="Prepilin_IV_endopep_pep"/>
</dbReference>
<evidence type="ECO:0000259" key="11">
    <source>
        <dbReference type="Pfam" id="PF01478"/>
    </source>
</evidence>
<dbReference type="Pfam" id="PF06750">
    <property type="entry name" value="A24_N_bact"/>
    <property type="match status" value="1"/>
</dbReference>
<keyword evidence="9" id="KW-0378">Hydrolase</keyword>
<evidence type="ECO:0000259" key="12">
    <source>
        <dbReference type="Pfam" id="PF06750"/>
    </source>
</evidence>
<feature type="transmembrane region" description="Helical" evidence="10">
    <location>
        <begin position="85"/>
        <end position="105"/>
    </location>
</feature>
<sequence length="258" mass="28950">MDVEVAIPYIFLGLFGLCLGSFINVVIWRIPAMETRGSSHGFNLLVPGSHCTHCRHKLSLWHNIPVISWLMLRGRCAFCRQAIGWRYPAIELLFMALTLLCWRYATEPLCMAFWLFFCGSILALAVIDFQHMLLPDMLTLPLLWGGLLFHLLLPDDSPVNLEEAVLGAAGGYLFLWIIYWLYWSVRRREGLGYGDFKLLAALGAWLGWRAIPEVLLVASLMALALVVLAKLFSGKALGEAVPFGPWLALAGWGVWLMG</sequence>
<keyword evidence="9" id="KW-0511">Multifunctional enzyme</keyword>
<evidence type="ECO:0000256" key="5">
    <source>
        <dbReference type="ARBA" id="ARBA00022692"/>
    </source>
</evidence>
<dbReference type="OrthoDB" id="9789291at2"/>
<dbReference type="GO" id="GO:0005886">
    <property type="term" value="C:plasma membrane"/>
    <property type="evidence" value="ECO:0007669"/>
    <property type="project" value="UniProtKB-SubCell"/>
</dbReference>
<dbReference type="PANTHER" id="PTHR30487">
    <property type="entry name" value="TYPE 4 PREPILIN-LIKE PROTEINS LEADER PEPTIDE-PROCESSING ENZYME"/>
    <property type="match status" value="1"/>
</dbReference>
<keyword evidence="4" id="KW-0997">Cell inner membrane</keyword>
<gene>
    <name evidence="13" type="ORF">FEM41_04700</name>
</gene>
<dbReference type="Proteomes" id="UP000302163">
    <property type="component" value="Chromosome"/>
</dbReference>
<keyword evidence="14" id="KW-1185">Reference proteome</keyword>
<organism evidence="13 14">
    <name type="scientific">Jejubacter calystegiae</name>
    <dbReference type="NCBI Taxonomy" id="2579935"/>
    <lineage>
        <taxon>Bacteria</taxon>
        <taxon>Pseudomonadati</taxon>
        <taxon>Pseudomonadota</taxon>
        <taxon>Gammaproteobacteria</taxon>
        <taxon>Enterobacterales</taxon>
        <taxon>Enterobacteriaceae</taxon>
        <taxon>Jejubacter</taxon>
    </lineage>
</organism>
<dbReference type="EC" id="2.1.1.-" evidence="9"/>
<dbReference type="EC" id="3.4.23.43" evidence="9"/>
<evidence type="ECO:0000256" key="10">
    <source>
        <dbReference type="SAM" id="Phobius"/>
    </source>
</evidence>
<dbReference type="PANTHER" id="PTHR30487:SF0">
    <property type="entry name" value="PREPILIN LEADER PEPTIDASE_N-METHYLTRANSFERASE-RELATED"/>
    <property type="match status" value="1"/>
</dbReference>
<dbReference type="GO" id="GO:0006465">
    <property type="term" value="P:signal peptide processing"/>
    <property type="evidence" value="ECO:0007669"/>
    <property type="project" value="TreeGrafter"/>
</dbReference>
<feature type="domain" description="Prepilin peptidase A24 N-terminal" evidence="12">
    <location>
        <begin position="14"/>
        <end position="102"/>
    </location>
</feature>
<dbReference type="GO" id="GO:0008168">
    <property type="term" value="F:methyltransferase activity"/>
    <property type="evidence" value="ECO:0007669"/>
    <property type="project" value="UniProtKB-KW"/>
</dbReference>
<dbReference type="Pfam" id="PF01478">
    <property type="entry name" value="Peptidase_A24"/>
    <property type="match status" value="1"/>
</dbReference>
<proteinExistence type="inferred from homology"/>